<feature type="compositionally biased region" description="Polar residues" evidence="1">
    <location>
        <begin position="267"/>
        <end position="282"/>
    </location>
</feature>
<feature type="region of interest" description="Disordered" evidence="1">
    <location>
        <begin position="199"/>
        <end position="282"/>
    </location>
</feature>
<evidence type="ECO:0000313" key="3">
    <source>
        <dbReference type="Proteomes" id="UP000184330"/>
    </source>
</evidence>
<dbReference type="EMBL" id="FJOG01000001">
    <property type="protein sequence ID" value="CZR50325.1"/>
    <property type="molecule type" value="Genomic_DNA"/>
</dbReference>
<dbReference type="Gene3D" id="3.40.50.720">
    <property type="entry name" value="NAD(P)-binding Rossmann-like Domain"/>
    <property type="match status" value="1"/>
</dbReference>
<proteinExistence type="predicted"/>
<accession>A0A1L7WC12</accession>
<reference evidence="2 3" key="1">
    <citation type="submission" date="2016-03" db="EMBL/GenBank/DDBJ databases">
        <authorList>
            <person name="Ploux O."/>
        </authorList>
    </citation>
    <scope>NUCLEOTIDE SEQUENCE [LARGE SCALE GENOMIC DNA]</scope>
    <source>
        <strain evidence="2 3">UAMH 11012</strain>
    </source>
</reference>
<keyword evidence="3" id="KW-1185">Reference proteome</keyword>
<feature type="compositionally biased region" description="Basic and acidic residues" evidence="1">
    <location>
        <begin position="199"/>
        <end position="220"/>
    </location>
</feature>
<protein>
    <recommendedName>
        <fullName evidence="4">NAD(P)-binding domain-containing protein</fullName>
    </recommendedName>
</protein>
<dbReference type="SUPFAM" id="SSF51735">
    <property type="entry name" value="NAD(P)-binding Rossmann-fold domains"/>
    <property type="match status" value="1"/>
</dbReference>
<organism evidence="2 3">
    <name type="scientific">Phialocephala subalpina</name>
    <dbReference type="NCBI Taxonomy" id="576137"/>
    <lineage>
        <taxon>Eukaryota</taxon>
        <taxon>Fungi</taxon>
        <taxon>Dikarya</taxon>
        <taxon>Ascomycota</taxon>
        <taxon>Pezizomycotina</taxon>
        <taxon>Leotiomycetes</taxon>
        <taxon>Helotiales</taxon>
        <taxon>Mollisiaceae</taxon>
        <taxon>Phialocephala</taxon>
        <taxon>Phialocephala fortinii species complex</taxon>
    </lineage>
</organism>
<dbReference type="OrthoDB" id="3535423at2759"/>
<name>A0A1L7WC12_9HELO</name>
<dbReference type="AlphaFoldDB" id="A0A1L7WC12"/>
<dbReference type="PANTHER" id="PTHR14097:SF9">
    <property type="entry name" value="EPIMERASE, PUTATIVE (AFU_ORTHOLOGUE AFUA_8G07320)-RELATED"/>
    <property type="match status" value="1"/>
</dbReference>
<dbReference type="InterPro" id="IPR036291">
    <property type="entry name" value="NAD(P)-bd_dom_sf"/>
</dbReference>
<dbReference type="Proteomes" id="UP000184330">
    <property type="component" value="Unassembled WGS sequence"/>
</dbReference>
<gene>
    <name evidence="2" type="ORF">PAC_00197</name>
</gene>
<dbReference type="PANTHER" id="PTHR14097">
    <property type="entry name" value="OXIDOREDUCTASE HTATIP2"/>
    <property type="match status" value="1"/>
</dbReference>
<dbReference type="STRING" id="576137.A0A1L7WC12"/>
<sequence>MSPCAGRAFSRGPWGGGPYQSMGGPLVSLIFKVNPAFKKLQNLRRHNPSTSSAMKKTSILELPGDFVPSEFECYQELLGQYKAWRPFQIQTTQPTIRQESGKNLIGFDVVSNELYSLRRHLQNAFYQVASELEKPRMCRPYIPVCQMYHDTETTSKIKAPFRSGLRPLTVVGLSLASQVGARGSHFRPIGVIFEGRRPEKPGARHLLPKAEHLENIEPRSDVPVNRRVTGLMQRSDEPHQNHMADSWRTGQSSPDSAKPPDEHDVRANSTQTEPSIHRSTSRWAPIHPLIRLKPMRTLQPSLAMVPRSPSELADRGERIRFESKVRKTPTAEALAPIHMNRAMKIILTGSSGFIGQEVLRQTLSNSTITSIVALSRKPLPTDATKDPRLEVVLVDDFLTYTPAVLSKLEGAEACIWTIGAKSTDPVVTRKVSVDYALAAVNAFSQLPRKDRNPFRFVFTSGILAVRDQKKTIFLYPEARKVAGEAEIQLVDFGNKHSSTFQSYIMRPSSVLTEDSSMKNYLMGFVPSIRVGELASTMVDIAVNGSKKQTWENGDLAKRGRELLGK</sequence>
<evidence type="ECO:0008006" key="4">
    <source>
        <dbReference type="Google" id="ProtNLM"/>
    </source>
</evidence>
<evidence type="ECO:0000256" key="1">
    <source>
        <dbReference type="SAM" id="MobiDB-lite"/>
    </source>
</evidence>
<evidence type="ECO:0000313" key="2">
    <source>
        <dbReference type="EMBL" id="CZR50325.1"/>
    </source>
</evidence>